<dbReference type="EMBL" id="CP071795">
    <property type="protein sequence ID" value="QTD36285.1"/>
    <property type="molecule type" value="Genomic_DNA"/>
</dbReference>
<protein>
    <submittedName>
        <fullName evidence="1">Uncharacterized protein</fullName>
    </submittedName>
</protein>
<gene>
    <name evidence="1" type="ORF">JL193_08915</name>
</gene>
<sequence length="71" mass="8445">MNLIKELLEFKKKNKFQLSDWNNRGLNFSKNYIIEKITETIDSFLSELIKILKTNSVNFKNQFLILLNGIH</sequence>
<evidence type="ECO:0000313" key="1">
    <source>
        <dbReference type="EMBL" id="QTD36285.1"/>
    </source>
</evidence>
<evidence type="ECO:0000313" key="2">
    <source>
        <dbReference type="Proteomes" id="UP000663935"/>
    </source>
</evidence>
<dbReference type="InterPro" id="IPR038360">
    <property type="entry name" value="DUF4844_sf"/>
</dbReference>
<proteinExistence type="predicted"/>
<dbReference type="Gene3D" id="1.20.1480.40">
    <property type="entry name" value="Uncharacterised protein PF16133, DUF4844"/>
    <property type="match status" value="1"/>
</dbReference>
<organism evidence="1 2">
    <name type="scientific">Polaribacter batillariae</name>
    <dbReference type="NCBI Taxonomy" id="2808900"/>
    <lineage>
        <taxon>Bacteria</taxon>
        <taxon>Pseudomonadati</taxon>
        <taxon>Bacteroidota</taxon>
        <taxon>Flavobacteriia</taxon>
        <taxon>Flavobacteriales</taxon>
        <taxon>Flavobacteriaceae</taxon>
    </lineage>
</organism>
<keyword evidence="2" id="KW-1185">Reference proteome</keyword>
<name>A0ABX7SSH6_9FLAO</name>
<dbReference type="Proteomes" id="UP000663935">
    <property type="component" value="Chromosome"/>
</dbReference>
<reference evidence="1 2" key="1">
    <citation type="submission" date="2021-03" db="EMBL/GenBank/DDBJ databases">
        <title>Complete genome of Polaribacter_sp.G4M1.</title>
        <authorList>
            <person name="Jeong S.W."/>
            <person name="Bae J.W."/>
        </authorList>
    </citation>
    <scope>NUCLEOTIDE SEQUENCE [LARGE SCALE GENOMIC DNA]</scope>
    <source>
        <strain evidence="1 2">G4M1</strain>
    </source>
</reference>
<dbReference type="RefSeq" id="WP_207970475.1">
    <property type="nucleotide sequence ID" value="NZ_CP071795.1"/>
</dbReference>
<accession>A0ABX7SSH6</accession>